<accession>A0A6I6JKI9</accession>
<dbReference type="Pfam" id="PF04143">
    <property type="entry name" value="Sulf_transp"/>
    <property type="match status" value="1"/>
</dbReference>
<feature type="transmembrane region" description="Helical" evidence="9">
    <location>
        <begin position="236"/>
        <end position="254"/>
    </location>
</feature>
<protein>
    <submittedName>
        <fullName evidence="10">YeeE/YedE family protein</fullName>
    </submittedName>
</protein>
<dbReference type="GO" id="GO:0005886">
    <property type="term" value="C:plasma membrane"/>
    <property type="evidence" value="ECO:0007669"/>
    <property type="project" value="UniProtKB-SubCell"/>
</dbReference>
<keyword evidence="4" id="KW-0997">Cell inner membrane</keyword>
<evidence type="ECO:0000256" key="5">
    <source>
        <dbReference type="ARBA" id="ARBA00022692"/>
    </source>
</evidence>
<feature type="transmembrane region" description="Helical" evidence="9">
    <location>
        <begin position="40"/>
        <end position="61"/>
    </location>
</feature>
<feature type="transmembrane region" description="Helical" evidence="9">
    <location>
        <begin position="148"/>
        <end position="169"/>
    </location>
</feature>
<keyword evidence="11" id="KW-1185">Reference proteome</keyword>
<dbReference type="AlphaFoldDB" id="A0A6I6JKI9"/>
<keyword evidence="2" id="KW-0813">Transport</keyword>
<evidence type="ECO:0000256" key="9">
    <source>
        <dbReference type="SAM" id="Phobius"/>
    </source>
</evidence>
<gene>
    <name evidence="10" type="ORF">GM418_06475</name>
</gene>
<keyword evidence="5 9" id="KW-0812">Transmembrane</keyword>
<dbReference type="Proteomes" id="UP000428260">
    <property type="component" value="Chromosome"/>
</dbReference>
<keyword evidence="6 9" id="KW-1133">Transmembrane helix</keyword>
<evidence type="ECO:0000256" key="4">
    <source>
        <dbReference type="ARBA" id="ARBA00022519"/>
    </source>
</evidence>
<dbReference type="PANTHER" id="PTHR30574:SF1">
    <property type="entry name" value="SULPHUR TRANSPORT DOMAIN-CONTAINING PROTEIN"/>
    <property type="match status" value="1"/>
</dbReference>
<feature type="transmembrane region" description="Helical" evidence="9">
    <location>
        <begin position="181"/>
        <end position="200"/>
    </location>
</feature>
<organism evidence="10 11">
    <name type="scientific">Maribellus comscasis</name>
    <dbReference type="NCBI Taxonomy" id="2681766"/>
    <lineage>
        <taxon>Bacteria</taxon>
        <taxon>Pseudomonadati</taxon>
        <taxon>Bacteroidota</taxon>
        <taxon>Bacteroidia</taxon>
        <taxon>Marinilabiliales</taxon>
        <taxon>Prolixibacteraceae</taxon>
        <taxon>Maribellus</taxon>
    </lineage>
</organism>
<name>A0A6I6JKI9_9BACT</name>
<evidence type="ECO:0000256" key="2">
    <source>
        <dbReference type="ARBA" id="ARBA00022448"/>
    </source>
</evidence>
<dbReference type="KEGG" id="mcos:GM418_06475"/>
<feature type="transmembrane region" description="Helical" evidence="9">
    <location>
        <begin position="68"/>
        <end position="89"/>
    </location>
</feature>
<dbReference type="EMBL" id="CP046401">
    <property type="protein sequence ID" value="QGY43316.1"/>
    <property type="molecule type" value="Genomic_DNA"/>
</dbReference>
<evidence type="ECO:0000256" key="1">
    <source>
        <dbReference type="ARBA" id="ARBA00004429"/>
    </source>
</evidence>
<evidence type="ECO:0000256" key="7">
    <source>
        <dbReference type="ARBA" id="ARBA00023136"/>
    </source>
</evidence>
<comment type="subcellular location">
    <subcellularLocation>
        <location evidence="1">Cell inner membrane</location>
        <topology evidence="1">Multi-pass membrane protein</topology>
    </subcellularLocation>
</comment>
<reference evidence="10 11" key="1">
    <citation type="submission" date="2019-11" db="EMBL/GenBank/DDBJ databases">
        <authorList>
            <person name="Zheng R.K."/>
            <person name="Sun C.M."/>
        </authorList>
    </citation>
    <scope>NUCLEOTIDE SEQUENCE [LARGE SCALE GENOMIC DNA]</scope>
    <source>
        <strain evidence="10 11">WC007</strain>
    </source>
</reference>
<feature type="transmembrane region" description="Helical" evidence="9">
    <location>
        <begin position="313"/>
        <end position="334"/>
    </location>
</feature>
<comment type="similarity">
    <text evidence="8">Belongs to the TsuA/YedE (TC 9.B.102) family.</text>
</comment>
<dbReference type="InterPro" id="IPR007272">
    <property type="entry name" value="Sulf_transp_TsuA/YedE"/>
</dbReference>
<keyword evidence="7 9" id="KW-0472">Membrane</keyword>
<feature type="transmembrane region" description="Helical" evidence="9">
    <location>
        <begin position="275"/>
        <end position="293"/>
    </location>
</feature>
<evidence type="ECO:0000256" key="6">
    <source>
        <dbReference type="ARBA" id="ARBA00022989"/>
    </source>
</evidence>
<sequence>MILTVFLGFIFGGILQYAKLNKFNTISGVATLSDLTVAKAIAMAVGLGAILLNVSIGMGWAGYHVKPFVVGGIILGGLIFGVGMAILGYCPGTLAISLGEGSADALAGVIGGLFGGLIYTVLLPSIQGILGPDLGKISVNSIAGGNSAAFYAATVVLGLIFIGIAFGVHKIEKRPEKNMKWLLAGILLALLNTIVFSKGVSNRPIGASTTFPYVADWLSGFTNNSYFEKIQVPGNWEVFFLLGALLSGLILSLIRGEFKIQLIHENWVKYKNNSAVSRAIWAFIGGFVLIFGARMAGGCTSGHVISGGMQLAISSLVFAVFVFAGLLITGRVFYGKAK</sequence>
<evidence type="ECO:0000256" key="8">
    <source>
        <dbReference type="ARBA" id="ARBA00035655"/>
    </source>
</evidence>
<evidence type="ECO:0000313" key="10">
    <source>
        <dbReference type="EMBL" id="QGY43316.1"/>
    </source>
</evidence>
<dbReference type="PANTHER" id="PTHR30574">
    <property type="entry name" value="INNER MEMBRANE PROTEIN YEDE"/>
    <property type="match status" value="1"/>
</dbReference>
<evidence type="ECO:0000256" key="3">
    <source>
        <dbReference type="ARBA" id="ARBA00022475"/>
    </source>
</evidence>
<proteinExistence type="inferred from homology"/>
<keyword evidence="3" id="KW-1003">Cell membrane</keyword>
<evidence type="ECO:0000313" key="11">
    <source>
        <dbReference type="Proteomes" id="UP000428260"/>
    </source>
</evidence>
<dbReference type="RefSeq" id="WP_158864322.1">
    <property type="nucleotide sequence ID" value="NZ_CP046401.1"/>
</dbReference>